<dbReference type="Proteomes" id="UP000494106">
    <property type="component" value="Unassembled WGS sequence"/>
</dbReference>
<organism evidence="2 3">
    <name type="scientific">Arctia plantaginis</name>
    <name type="common">Wood tiger moth</name>
    <name type="synonym">Phalaena plantaginis</name>
    <dbReference type="NCBI Taxonomy" id="874455"/>
    <lineage>
        <taxon>Eukaryota</taxon>
        <taxon>Metazoa</taxon>
        <taxon>Ecdysozoa</taxon>
        <taxon>Arthropoda</taxon>
        <taxon>Hexapoda</taxon>
        <taxon>Insecta</taxon>
        <taxon>Pterygota</taxon>
        <taxon>Neoptera</taxon>
        <taxon>Endopterygota</taxon>
        <taxon>Lepidoptera</taxon>
        <taxon>Glossata</taxon>
        <taxon>Ditrysia</taxon>
        <taxon>Noctuoidea</taxon>
        <taxon>Erebidae</taxon>
        <taxon>Arctiinae</taxon>
        <taxon>Arctia</taxon>
    </lineage>
</organism>
<sequence>MVNKASRCSKKFINLITSKHTDMNCNQAEVKCFQMLGMCRVRRGPHGRVRYRAPCMIASTAISVRARGARAGRPAPVQS</sequence>
<reference evidence="3 4" key="1">
    <citation type="submission" date="2020-04" db="EMBL/GenBank/DDBJ databases">
        <authorList>
            <person name="Wallbank WR R."/>
            <person name="Pardo Diaz C."/>
            <person name="Kozak K."/>
            <person name="Martin S."/>
            <person name="Jiggins C."/>
            <person name="Moest M."/>
            <person name="Warren A I."/>
            <person name="Byers J.R.P. K."/>
            <person name="Montejo-Kovacevich G."/>
            <person name="Yen C E."/>
        </authorList>
    </citation>
    <scope>NUCLEOTIDE SEQUENCE [LARGE SCALE GENOMIC DNA]</scope>
</reference>
<evidence type="ECO:0000313" key="1">
    <source>
        <dbReference type="EMBL" id="CAB3259698.1"/>
    </source>
</evidence>
<keyword evidence="3" id="KW-1185">Reference proteome</keyword>
<gene>
    <name evidence="1" type="ORF">APLA_LOCUS16673</name>
    <name evidence="2" type="ORF">APLA_LOCUS17428</name>
</gene>
<evidence type="ECO:0000313" key="4">
    <source>
        <dbReference type="Proteomes" id="UP000494256"/>
    </source>
</evidence>
<dbReference type="AlphaFoldDB" id="A0A8S1BC65"/>
<accession>A0A8S1BC65</accession>
<comment type="caution">
    <text evidence="2">The sequence shown here is derived from an EMBL/GenBank/DDBJ whole genome shotgun (WGS) entry which is preliminary data.</text>
</comment>
<evidence type="ECO:0000313" key="2">
    <source>
        <dbReference type="EMBL" id="CAB3260361.1"/>
    </source>
</evidence>
<proteinExistence type="predicted"/>
<protein>
    <submittedName>
        <fullName evidence="2">Uncharacterized protein</fullName>
    </submittedName>
</protein>
<dbReference type="EMBL" id="CADEBD010000745">
    <property type="protein sequence ID" value="CAB3259698.1"/>
    <property type="molecule type" value="Genomic_DNA"/>
</dbReference>
<dbReference type="Proteomes" id="UP000494256">
    <property type="component" value="Unassembled WGS sequence"/>
</dbReference>
<dbReference type="EMBL" id="CADEBC010000733">
    <property type="protein sequence ID" value="CAB3260361.1"/>
    <property type="molecule type" value="Genomic_DNA"/>
</dbReference>
<evidence type="ECO:0000313" key="3">
    <source>
        <dbReference type="Proteomes" id="UP000494106"/>
    </source>
</evidence>
<name>A0A8S1BC65_ARCPL</name>